<reference evidence="3" key="1">
    <citation type="submission" date="2017-09" db="EMBL/GenBank/DDBJ databases">
        <title>Depth-based differentiation of microbial function through sediment-hosted aquifers and enrichment of novel symbionts in the deep terrestrial subsurface.</title>
        <authorList>
            <person name="Probst A.J."/>
            <person name="Ladd B."/>
            <person name="Jarett J.K."/>
            <person name="Geller-Mcgrath D.E."/>
            <person name="Sieber C.M.K."/>
            <person name="Emerson J.B."/>
            <person name="Anantharaman K."/>
            <person name="Thomas B.C."/>
            <person name="Malmstrom R."/>
            <person name="Stieglmeier M."/>
            <person name="Klingl A."/>
            <person name="Woyke T."/>
            <person name="Ryan C.M."/>
            <person name="Banfield J.F."/>
        </authorList>
    </citation>
    <scope>NUCLEOTIDE SEQUENCE [LARGE SCALE GENOMIC DNA]</scope>
</reference>
<dbReference type="PANTHER" id="PTHR33171:SF17">
    <property type="entry name" value="LARA-LIKE N-TERMINAL DOMAIN-CONTAINING PROTEIN"/>
    <property type="match status" value="1"/>
</dbReference>
<name>A0A2M7GZ51_9BACT</name>
<proteinExistence type="predicted"/>
<dbReference type="InterPro" id="IPR048068">
    <property type="entry name" value="LarA-like"/>
</dbReference>
<accession>A0A2M7GZ51</accession>
<evidence type="ECO:0000313" key="3">
    <source>
        <dbReference type="Proteomes" id="UP000230025"/>
    </source>
</evidence>
<dbReference type="EMBL" id="PFFY01000133">
    <property type="protein sequence ID" value="PIW33767.1"/>
    <property type="molecule type" value="Genomic_DNA"/>
</dbReference>
<dbReference type="Pfam" id="PF09861">
    <property type="entry name" value="Lar_N"/>
    <property type="match status" value="1"/>
</dbReference>
<dbReference type="InterPro" id="IPR018657">
    <property type="entry name" value="LarA-like_N"/>
</dbReference>
<evidence type="ECO:0000313" key="2">
    <source>
        <dbReference type="EMBL" id="PIW33767.1"/>
    </source>
</evidence>
<feature type="domain" description="LarA-like N-terminal" evidence="1">
    <location>
        <begin position="19"/>
        <end position="177"/>
    </location>
</feature>
<protein>
    <submittedName>
        <fullName evidence="2">D-mannonate epimerase</fullName>
    </submittedName>
</protein>
<organism evidence="2 3">
    <name type="scientific">bacterium (Candidatus Ratteibacteria) CG15_BIG_FIL_POST_REV_8_21_14_020_41_12</name>
    <dbReference type="NCBI Taxonomy" id="2014291"/>
    <lineage>
        <taxon>Bacteria</taxon>
        <taxon>Candidatus Ratteibacteria</taxon>
    </lineage>
</organism>
<sequence length="422" mass="47351">MIIKEGKNITLAEKSKFINQLLKETKRKLRNVLILPPDFTRFCSGAGKLTEILYHSLPTYANVDIIPTLGQHTPMTEKEIKKMYGKIPLQLFKVHNWRKDTIKLGEIPGEYVKKISQGKANFAIDVEVNKMLVENNYDAIFSAGMVVPHEVLGMSNHNKNIFIGIAGRNMINKSHFFAALYGIENNLGRISPPLRLAFNYAEKKYLKSYPVIYVLIVMGTDEKGKLQTRGLYAGEDEETFIKAAKLSQKLNIHSLDKPLKKVVAYMDPYEFKSTWVANKAIYRTRMAIADEGELVIIAPGLKSFGENPQIDNLIRKYGYIGTPGVLKAVEKNEDLRENLVAAAHLIHGSSEGRFKITYAPGHLSKKEIEGVNFSYVNLGEIEKRYNPSSLKEGKNILASGEVIFYISNPAAGLWALKGQLTA</sequence>
<dbReference type="InterPro" id="IPR043166">
    <property type="entry name" value="LarA-like_C"/>
</dbReference>
<comment type="caution">
    <text evidence="2">The sequence shown here is derived from an EMBL/GenBank/DDBJ whole genome shotgun (WGS) entry which is preliminary data.</text>
</comment>
<dbReference type="PANTHER" id="PTHR33171">
    <property type="entry name" value="LAR_N DOMAIN-CONTAINING PROTEIN"/>
    <property type="match status" value="1"/>
</dbReference>
<dbReference type="Gene3D" id="3.40.50.11440">
    <property type="match status" value="1"/>
</dbReference>
<dbReference type="Gene3D" id="3.90.226.30">
    <property type="match status" value="1"/>
</dbReference>
<dbReference type="AlphaFoldDB" id="A0A2M7GZ51"/>
<dbReference type="Proteomes" id="UP000230025">
    <property type="component" value="Unassembled WGS sequence"/>
</dbReference>
<gene>
    <name evidence="2" type="ORF">COW28_02820</name>
</gene>
<dbReference type="GO" id="GO:0050043">
    <property type="term" value="F:lactate racemase activity"/>
    <property type="evidence" value="ECO:0007669"/>
    <property type="project" value="InterPro"/>
</dbReference>
<evidence type="ECO:0000259" key="1">
    <source>
        <dbReference type="Pfam" id="PF09861"/>
    </source>
</evidence>